<keyword evidence="9" id="KW-0378">Hydrolase</keyword>
<keyword evidence="11" id="KW-0865">Zymogen</keyword>
<evidence type="ECO:0000256" key="18">
    <source>
        <dbReference type="ARBA" id="ARBA00071692"/>
    </source>
</evidence>
<dbReference type="Gene3D" id="3.40.50.1820">
    <property type="entry name" value="alpha/beta hydrolase"/>
    <property type="match status" value="1"/>
</dbReference>
<keyword evidence="12" id="KW-0325">Glycoprotein</keyword>
<dbReference type="FunFam" id="3.40.50.1820:FF:000484">
    <property type="entry name" value="Dipeptidyl peptidase 2"/>
    <property type="match status" value="1"/>
</dbReference>
<evidence type="ECO:0000256" key="2">
    <source>
        <dbReference type="ARBA" id="ARBA00004541"/>
    </source>
</evidence>
<dbReference type="GO" id="GO:0005576">
    <property type="term" value="C:extracellular region"/>
    <property type="evidence" value="ECO:0007669"/>
    <property type="project" value="UniProtKB-SubCell"/>
</dbReference>
<gene>
    <name evidence="24" type="ORF">CCH79_00009986</name>
</gene>
<dbReference type="GO" id="GO:0008239">
    <property type="term" value="F:dipeptidyl-peptidase activity"/>
    <property type="evidence" value="ECO:0007669"/>
    <property type="project" value="UniProtKB-EC"/>
</dbReference>
<evidence type="ECO:0000256" key="7">
    <source>
        <dbReference type="ARBA" id="ARBA00022670"/>
    </source>
</evidence>
<evidence type="ECO:0000256" key="13">
    <source>
        <dbReference type="ARBA" id="ARBA00023228"/>
    </source>
</evidence>
<keyword evidence="25" id="KW-1185">Reference proteome</keyword>
<evidence type="ECO:0000256" key="8">
    <source>
        <dbReference type="ARBA" id="ARBA00022729"/>
    </source>
</evidence>
<protein>
    <recommendedName>
        <fullName evidence="18">Dipeptidyl peptidase 2</fullName>
        <ecNumber evidence="17">3.4.14.2</ecNumber>
    </recommendedName>
    <alternativeName>
        <fullName evidence="21">Dipeptidyl aminopeptidase II</fullName>
    </alternativeName>
    <alternativeName>
        <fullName evidence="22">Dipeptidyl peptidase 7</fullName>
    </alternativeName>
    <alternativeName>
        <fullName evidence="20">Dipeptidyl peptidase II</fullName>
    </alternativeName>
    <alternativeName>
        <fullName evidence="19">Quiescent cell proline dipeptidase</fullName>
    </alternativeName>
</protein>
<evidence type="ECO:0000256" key="3">
    <source>
        <dbReference type="ARBA" id="ARBA00004613"/>
    </source>
</evidence>
<dbReference type="GO" id="GO:0031410">
    <property type="term" value="C:cytoplasmic vesicle"/>
    <property type="evidence" value="ECO:0007669"/>
    <property type="project" value="UniProtKB-SubCell"/>
</dbReference>
<dbReference type="FunFam" id="1.20.120.980:FF:000001">
    <property type="entry name" value="Dipeptidyl peptidase 7"/>
    <property type="match status" value="1"/>
</dbReference>
<feature type="signal peptide" evidence="23">
    <location>
        <begin position="1"/>
        <end position="16"/>
    </location>
</feature>
<keyword evidence="8 23" id="KW-0732">Signal</keyword>
<comment type="catalytic activity">
    <reaction evidence="15">
        <text>Release of an N-terminal dipeptide, Xaa-Yaa-|-, preferentially when Yaa is Ala or Pro. Substrates are oligopeptides, preferentially tripeptides.</text>
        <dbReference type="EC" id="3.4.14.2"/>
    </reaction>
</comment>
<evidence type="ECO:0000256" key="20">
    <source>
        <dbReference type="ARBA" id="ARBA00077913"/>
    </source>
</evidence>
<dbReference type="EC" id="3.4.14.2" evidence="17"/>
<evidence type="ECO:0000313" key="24">
    <source>
        <dbReference type="EMBL" id="PWA18508.1"/>
    </source>
</evidence>
<evidence type="ECO:0000256" key="1">
    <source>
        <dbReference type="ARBA" id="ARBA00004371"/>
    </source>
</evidence>
<proteinExistence type="inferred from homology"/>
<comment type="similarity">
    <text evidence="4">Belongs to the peptidase S28 family.</text>
</comment>
<feature type="non-terminal residue" evidence="24">
    <location>
        <position position="666"/>
    </location>
</feature>
<comment type="caution">
    <text evidence="24">The sequence shown here is derived from an EMBL/GenBank/DDBJ whole genome shotgun (WGS) entry which is preliminary data.</text>
</comment>
<dbReference type="EMBL" id="NHOQ01002301">
    <property type="protein sequence ID" value="PWA18508.1"/>
    <property type="molecule type" value="Genomic_DNA"/>
</dbReference>
<accession>A0A315V5I7</accession>
<evidence type="ECO:0000256" key="17">
    <source>
        <dbReference type="ARBA" id="ARBA00066778"/>
    </source>
</evidence>
<dbReference type="Pfam" id="PF05577">
    <property type="entry name" value="Peptidase_S28"/>
    <property type="match status" value="2"/>
</dbReference>
<keyword evidence="10" id="KW-0720">Serine protease</keyword>
<comment type="function">
    <text evidence="16">Plays an important role in the degradation of some oligopeptides.</text>
</comment>
<dbReference type="SUPFAM" id="SSF53474">
    <property type="entry name" value="alpha/beta-Hydrolases"/>
    <property type="match status" value="2"/>
</dbReference>
<keyword evidence="14" id="KW-0968">Cytoplasmic vesicle</keyword>
<dbReference type="GO" id="GO:0070008">
    <property type="term" value="F:serine-type exopeptidase activity"/>
    <property type="evidence" value="ECO:0007669"/>
    <property type="project" value="InterPro"/>
</dbReference>
<dbReference type="InterPro" id="IPR042269">
    <property type="entry name" value="Ser_carbopepase_S28_SKS"/>
</dbReference>
<dbReference type="InterPro" id="IPR008758">
    <property type="entry name" value="Peptidase_S28"/>
</dbReference>
<dbReference type="Proteomes" id="UP000250572">
    <property type="component" value="Unassembled WGS sequence"/>
</dbReference>
<organism evidence="24 25">
    <name type="scientific">Gambusia affinis</name>
    <name type="common">Western mosquitofish</name>
    <name type="synonym">Heterandria affinis</name>
    <dbReference type="NCBI Taxonomy" id="33528"/>
    <lineage>
        <taxon>Eukaryota</taxon>
        <taxon>Metazoa</taxon>
        <taxon>Chordata</taxon>
        <taxon>Craniata</taxon>
        <taxon>Vertebrata</taxon>
        <taxon>Euteleostomi</taxon>
        <taxon>Actinopterygii</taxon>
        <taxon>Neopterygii</taxon>
        <taxon>Teleostei</taxon>
        <taxon>Neoteleostei</taxon>
        <taxon>Acanthomorphata</taxon>
        <taxon>Ovalentaria</taxon>
        <taxon>Atherinomorphae</taxon>
        <taxon>Cyprinodontiformes</taxon>
        <taxon>Poeciliidae</taxon>
        <taxon>Poeciliinae</taxon>
        <taxon>Gambusia</taxon>
    </lineage>
</organism>
<evidence type="ECO:0000256" key="6">
    <source>
        <dbReference type="ARBA" id="ARBA00022525"/>
    </source>
</evidence>
<comment type="subcellular location">
    <subcellularLocation>
        <location evidence="2">Cytoplasmic vesicle</location>
    </subcellularLocation>
    <subcellularLocation>
        <location evidence="1">Lysosome</location>
    </subcellularLocation>
    <subcellularLocation>
        <location evidence="3">Secreted</location>
    </subcellularLocation>
</comment>
<evidence type="ECO:0000256" key="19">
    <source>
        <dbReference type="ARBA" id="ARBA00075231"/>
    </source>
</evidence>
<evidence type="ECO:0000256" key="10">
    <source>
        <dbReference type="ARBA" id="ARBA00022825"/>
    </source>
</evidence>
<sequence length="666" mass="74066">MTAGLILFTVTVAVFSDVLHGLSHTYFQATKPAGSSDPHFTEKFFTQTLDHFNFNSMGNGTFSQRYLITDQYWKKGYGPIFFYTGNEGNIWEFALNSGFITELAAQQQALVIFAEHRYYGQSLPFGKESFNIPQVGLLTVEQALADYAVMIRELKKQLAASRCPVIVFGGSYGGMLSVYMRLKYPNMVAGALAASAPILSTAGLGDAAQFFRDVTADFENISPECRDAVRGAFHLLKQLADRQDYSGIQSEFALCKPPASPQDIQQLYGLLRNAFTMMAMLDYPYSTSFMGNMPANPVKVACETMLRGLDLLANLRDTAGIVYNSTGLLTCFDLYGLYVQCADPTGCGLGLDSMAWDYQACTEVELCFESNNVTDMFPPMAFTEKDREAYCSKRWGVVPRPGWLQIQFWGDDFVYCVSETETFIFSFSFCLSEAPDWPQVVSHFVKPCSKDLLCSALSTANNIIFSNGDLDPWANGGVRKSLSSSLVALNISGGAHHLDLRGSNDSDPASVVRVRKAEAELIAQWWLWLSRRPYGQWVSLGVEDVLVKTDKVSVLGEEQYMRRGGGVYRYTTDLHFNVSDTALVHVEVNNLRTQASLHLDVHLIAGVHQLLGQVHVISREAIMSTKGQSAREETYQLVDLIHDFSYCSLYRHQESSTVVTAVIVQE</sequence>
<keyword evidence="7" id="KW-0645">Protease</keyword>
<comment type="subunit">
    <text evidence="5">Homodimer.</text>
</comment>
<dbReference type="PANTHER" id="PTHR11010:SF107">
    <property type="entry name" value="DIPEPTIDYL PEPTIDASE 2"/>
    <property type="match status" value="1"/>
</dbReference>
<keyword evidence="6" id="KW-0964">Secreted</keyword>
<reference evidence="24 25" key="1">
    <citation type="journal article" date="2018" name="G3 (Bethesda)">
        <title>A High-Quality Reference Genome for the Invasive Mosquitofish Gambusia affinis Using a Chicago Library.</title>
        <authorList>
            <person name="Hoffberg S.L."/>
            <person name="Troendle N.J."/>
            <person name="Glenn T.C."/>
            <person name="Mahmud O."/>
            <person name="Louha S."/>
            <person name="Chalopin D."/>
            <person name="Bennetzen J.L."/>
            <person name="Mauricio R."/>
        </authorList>
    </citation>
    <scope>NUCLEOTIDE SEQUENCE [LARGE SCALE GENOMIC DNA]</scope>
    <source>
        <strain evidence="24">NE01/NJP1002.9</strain>
        <tissue evidence="24">Muscle</tissue>
    </source>
</reference>
<dbReference type="Gene3D" id="1.20.120.980">
    <property type="entry name" value="Serine carboxypeptidase S28, SKS domain"/>
    <property type="match status" value="1"/>
</dbReference>
<dbReference type="STRING" id="33528.ENSGAFP00000022420"/>
<feature type="chain" id="PRO_5016447083" description="Dipeptidyl peptidase 2" evidence="23">
    <location>
        <begin position="17"/>
        <end position="666"/>
    </location>
</feature>
<evidence type="ECO:0000256" key="23">
    <source>
        <dbReference type="SAM" id="SignalP"/>
    </source>
</evidence>
<dbReference type="PANTHER" id="PTHR11010">
    <property type="entry name" value="PROTEASE S28 PRO-X CARBOXYPEPTIDASE-RELATED"/>
    <property type="match status" value="1"/>
</dbReference>
<dbReference type="InterPro" id="IPR029058">
    <property type="entry name" value="AB_hydrolase_fold"/>
</dbReference>
<dbReference type="AlphaFoldDB" id="A0A315V5I7"/>
<evidence type="ECO:0000256" key="9">
    <source>
        <dbReference type="ARBA" id="ARBA00022801"/>
    </source>
</evidence>
<evidence type="ECO:0000256" key="15">
    <source>
        <dbReference type="ARBA" id="ARBA00052693"/>
    </source>
</evidence>
<evidence type="ECO:0000256" key="5">
    <source>
        <dbReference type="ARBA" id="ARBA00011738"/>
    </source>
</evidence>
<dbReference type="GO" id="GO:0005764">
    <property type="term" value="C:lysosome"/>
    <property type="evidence" value="ECO:0007669"/>
    <property type="project" value="UniProtKB-SubCell"/>
</dbReference>
<evidence type="ECO:0000313" key="25">
    <source>
        <dbReference type="Proteomes" id="UP000250572"/>
    </source>
</evidence>
<dbReference type="GO" id="GO:0006508">
    <property type="term" value="P:proteolysis"/>
    <property type="evidence" value="ECO:0007669"/>
    <property type="project" value="UniProtKB-KW"/>
</dbReference>
<evidence type="ECO:0000256" key="11">
    <source>
        <dbReference type="ARBA" id="ARBA00023145"/>
    </source>
</evidence>
<evidence type="ECO:0000256" key="21">
    <source>
        <dbReference type="ARBA" id="ARBA00080970"/>
    </source>
</evidence>
<evidence type="ECO:0000256" key="22">
    <source>
        <dbReference type="ARBA" id="ARBA00081307"/>
    </source>
</evidence>
<keyword evidence="13" id="KW-0458">Lysosome</keyword>
<evidence type="ECO:0000256" key="4">
    <source>
        <dbReference type="ARBA" id="ARBA00011079"/>
    </source>
</evidence>
<evidence type="ECO:0000256" key="12">
    <source>
        <dbReference type="ARBA" id="ARBA00023180"/>
    </source>
</evidence>
<name>A0A315V5I7_GAMAF</name>
<evidence type="ECO:0000256" key="14">
    <source>
        <dbReference type="ARBA" id="ARBA00023329"/>
    </source>
</evidence>
<evidence type="ECO:0000256" key="16">
    <source>
        <dbReference type="ARBA" id="ARBA00057675"/>
    </source>
</evidence>